<accession>V6LI23</accession>
<comment type="function">
    <text evidence="1">Involved in nucleolar processing of pre-18S ribosomal RNA.</text>
</comment>
<dbReference type="GO" id="GO:0045943">
    <property type="term" value="P:positive regulation of transcription by RNA polymerase I"/>
    <property type="evidence" value="ECO:0007669"/>
    <property type="project" value="TreeGrafter"/>
</dbReference>
<keyword evidence="4" id="KW-1185">Reference proteome</keyword>
<comment type="similarity">
    <text evidence="1">Belongs to the HEATR1/UTP10 family.</text>
</comment>
<dbReference type="VEuPathDB" id="GiardiaDB:SS50377_27338"/>
<gene>
    <name evidence="2" type="ORF">SS50377_17040</name>
    <name evidence="3" type="ORF">SS50377_27338</name>
</gene>
<dbReference type="GO" id="GO:0030686">
    <property type="term" value="C:90S preribosome"/>
    <property type="evidence" value="ECO:0007669"/>
    <property type="project" value="TreeGrafter"/>
</dbReference>
<evidence type="ECO:0000313" key="4">
    <source>
        <dbReference type="Proteomes" id="UP000018208"/>
    </source>
</evidence>
<evidence type="ECO:0000313" key="3">
    <source>
        <dbReference type="EMBL" id="KAH0571044.1"/>
    </source>
</evidence>
<dbReference type="GO" id="GO:0030515">
    <property type="term" value="F:snoRNA binding"/>
    <property type="evidence" value="ECO:0007669"/>
    <property type="project" value="TreeGrafter"/>
</dbReference>
<dbReference type="Proteomes" id="UP000018208">
    <property type="component" value="Unassembled WGS sequence"/>
</dbReference>
<dbReference type="OrthoDB" id="31183at2759"/>
<organism evidence="2">
    <name type="scientific">Spironucleus salmonicida</name>
    <dbReference type="NCBI Taxonomy" id="348837"/>
    <lineage>
        <taxon>Eukaryota</taxon>
        <taxon>Metamonada</taxon>
        <taxon>Diplomonadida</taxon>
        <taxon>Hexamitidae</taxon>
        <taxon>Hexamitinae</taxon>
        <taxon>Spironucleus</taxon>
    </lineage>
</organism>
<dbReference type="PANTHER" id="PTHR13457:SF1">
    <property type="entry name" value="HEAT REPEAT-CONTAINING PROTEIN 1"/>
    <property type="match status" value="1"/>
</dbReference>
<reference evidence="3" key="2">
    <citation type="submission" date="2020-12" db="EMBL/GenBank/DDBJ databases">
        <title>New Spironucleus salmonicida genome in near-complete chromosomes.</title>
        <authorList>
            <person name="Xu F."/>
            <person name="Kurt Z."/>
            <person name="Jimenez-Gonzalez A."/>
            <person name="Astvaldsson A."/>
            <person name="Andersson J.O."/>
            <person name="Svard S.G."/>
        </authorList>
    </citation>
    <scope>NUCLEOTIDE SEQUENCE</scope>
    <source>
        <strain evidence="3">ATCC 50377</strain>
    </source>
</reference>
<dbReference type="GO" id="GO:0034455">
    <property type="term" value="C:t-UTP complex"/>
    <property type="evidence" value="ECO:0007669"/>
    <property type="project" value="TreeGrafter"/>
</dbReference>
<protein>
    <recommendedName>
        <fullName evidence="1">HEAT repeat-containing protein 1</fullName>
    </recommendedName>
</protein>
<reference evidence="2 3" key="1">
    <citation type="journal article" date="2014" name="PLoS Genet.">
        <title>The Genome of Spironucleus salmonicida Highlights a Fish Pathogen Adapted to Fluctuating Environments.</title>
        <authorList>
            <person name="Xu F."/>
            <person name="Jerlstrom-Hultqvist J."/>
            <person name="Einarsson E."/>
            <person name="Astvaldsson A."/>
            <person name="Svard S.G."/>
            <person name="Andersson J.O."/>
        </authorList>
    </citation>
    <scope>NUCLEOTIDE SEQUENCE</scope>
    <source>
        <strain evidence="3">ATCC 50377</strain>
    </source>
</reference>
<proteinExistence type="inferred from homology"/>
<dbReference type="PANTHER" id="PTHR13457">
    <property type="entry name" value="BAP28"/>
    <property type="match status" value="1"/>
</dbReference>
<evidence type="ECO:0000313" key="2">
    <source>
        <dbReference type="EMBL" id="EST43361.1"/>
    </source>
</evidence>
<dbReference type="GO" id="GO:0000462">
    <property type="term" value="P:maturation of SSU-rRNA from tricistronic rRNA transcript (SSU-rRNA, 5.8S rRNA, LSU-rRNA)"/>
    <property type="evidence" value="ECO:0007669"/>
    <property type="project" value="TreeGrafter"/>
</dbReference>
<name>V6LI23_9EUKA</name>
<keyword evidence="1" id="KW-0690">Ribosome biogenesis</keyword>
<keyword evidence="1" id="KW-0539">Nucleus</keyword>
<keyword evidence="1" id="KW-0687">Ribonucleoprotein</keyword>
<sequence length="1772" mass="202058">MSTQLTTQLKGLQQEKIERTGDGIRKQTTSILFGNNAKQFTMQQIHEISLVAFNELIILNNQFQRFSELFQQDSISYDREIHDPKDNDLLDKQIDQFLQKLAGYFAYPAAVKSLEFLLRRFRIDLHHKSQLITYFLPYHEIQSYQLLLQTLNPEDLDVNAFPCSRSQLSNYFLKQNSLNFGKQISTAKIMKQQSLVIHQKFICVLALEIYGKIQNSQNLTEFVRKSFDYVFDELKLDNNNDVTSWLLSVSVLFSKQPIQEKFANSLVYRILNLQNISLVTIIKSIIIIVKNQELPLNLELSEAILMKLLELNLAEIINIDLLLTRTVQTLLSHQLTVKSINLNSVLLRKIYEKSISEKAELPNFAISLTRQLLFFAENQPQIKLFLQTIEITNPLAFATGFSGFAQSGGALGSVSDIIQNAALVILQQKTGEFSLAQAIQHQDQTIRFSAYNSILQIIEKEDLSTQKSLLRVILCNLPLESEFNVILKQLEICNLVKDAEILAEQKSIEAIVQTFRRIVKTPSPFMLETSNALVSLISGAQSSDYQQIKNYVSLLNVLTNGTDAVNLTKFVHDNIQFSLFPFENENDFMECVKQQFFSSNILLVVLIVWIQGRENLINGQIIEQINRYGLFKEIFIGQLHNIMDDNVIMRIIPQLKGEVLLQYLKNVYDLHGFLKLFKIIEQNNSVSSQSVYSDILKYILVSIKEDQDVVLVFFLYMFSTTNQVQEIILQLQTCQFSAIKSLASNSITEIVQIMPELLPRLNNQEPIIINAFCSFIFSKLNDFKDDQENATVLIDFLTFLVCETTTDNFKEIAQLYFEKILNNHNYHDIGLYEIAYHNLCLIDDQIKQELPISLQQLNLCITIIIQVNNQQFQEIPYVMWILSAPSEFSEIIQNNKELLILTQAPKLTYVVNTLLLQAPISCKLEQTIIQSNPIAFIQILLLHNGIIEDIYELISLIITVLENSSDNEITINYCIKLLIKYQVSEQIELSIDQANIIFQHIQQCNINQMLSLANFLDLSGMLTFIEFTMKSNDFDTIFLRNLLSLLTEKFSQNEFIQIIIFIVNNIPRQVEYIKEIDIIIPEILSVLILILSKESRNFNFVKEIAQEMESSTIYGSISVVLGYLFDIVPVMELLVEENDQYLPKSLLDAAMGEDDKIIKNAIEYAEIMLKYVQTEQNEVQTFFSQSLSVSPIEFLLQIVLLVPEGLENILIQLNHQITEMTVLSKIIREVYENNKDILVIQKAFMILNLSVQSKDDVDVFYEVFIDIKDIINQFNIEHCVITFIVSILEKSTIANTKMIEIAEFFIQTYSSVLDSTDLELVDLVLYGLTFLPGILKVKLVPFLQSLVEKLITLKTIQQLQSMILELTQQLIQYAIKYSTFLLAKYFTILIEFGPDQLTENSPVYGEFNFVPEPEQTDEYRAKIANLEVLQLICQQIQLQVPFRVFSAFLKQFLPQILLQPASITQFCYLLFFSLKMYNNSTKSVTEICSLFTAIMALGDYRLNSVLASVVSFYVSALTPNELSEFLAEMLNFGTQDADTSSVPLFEAKTAALSRPNFANLVPLLQLFAGVATTKSNQFYAFVAGAIRDLTAQLLNATAEPSDLIPQFDSTVSAFQTPFYVFTTRFGADTPQSAQRNLGYAFLRFMAELFHSAPYVLDEFVVLSVVECAVAMRQPGEAERFELEAYAKLVRLQRSQVNFEATLCAIARSLAETGNFAVLEVVAREAGELFAGAAADVAELVNEAAESVVGEAAARRVVYAIEEGTKRTFRSFL</sequence>
<dbReference type="EMBL" id="KI546139">
    <property type="protein sequence ID" value="EST43361.1"/>
    <property type="molecule type" value="Genomic_DNA"/>
</dbReference>
<dbReference type="InterPro" id="IPR040191">
    <property type="entry name" value="UTP10"/>
</dbReference>
<dbReference type="EMBL" id="AUWU02000007">
    <property type="protein sequence ID" value="KAH0571044.1"/>
    <property type="molecule type" value="Genomic_DNA"/>
</dbReference>
<dbReference type="GO" id="GO:0032040">
    <property type="term" value="C:small-subunit processome"/>
    <property type="evidence" value="ECO:0007669"/>
    <property type="project" value="TreeGrafter"/>
</dbReference>
<comment type="subcellular location">
    <subcellularLocation>
        <location evidence="1">Nucleus</location>
        <location evidence="1">Nucleolus</location>
    </subcellularLocation>
</comment>
<keyword evidence="1" id="KW-0698">rRNA processing</keyword>
<evidence type="ECO:0000256" key="1">
    <source>
        <dbReference type="RuleBase" id="RU367065"/>
    </source>
</evidence>